<keyword evidence="2" id="KW-1185">Reference proteome</keyword>
<dbReference type="Proteomes" id="UP001140949">
    <property type="component" value="Unassembled WGS sequence"/>
</dbReference>
<evidence type="ECO:0000313" key="2">
    <source>
        <dbReference type="Proteomes" id="UP001140949"/>
    </source>
</evidence>
<dbReference type="AlphaFoldDB" id="A0AAX6DRU7"/>
<protein>
    <submittedName>
        <fullName evidence="1">Uncharacterized protein</fullName>
    </submittedName>
</protein>
<gene>
    <name evidence="1" type="ORF">M6B38_229680</name>
</gene>
<reference evidence="1" key="2">
    <citation type="submission" date="2023-04" db="EMBL/GenBank/DDBJ databases">
        <authorList>
            <person name="Bruccoleri R.E."/>
            <person name="Oakeley E.J."/>
            <person name="Faust A.-M."/>
            <person name="Dessus-Babus S."/>
            <person name="Altorfer M."/>
            <person name="Burckhardt D."/>
            <person name="Oertli M."/>
            <person name="Naumann U."/>
            <person name="Petersen F."/>
            <person name="Wong J."/>
        </authorList>
    </citation>
    <scope>NUCLEOTIDE SEQUENCE</scope>
    <source>
        <strain evidence="1">GSM-AAB239-AS_SAM_17_03QT</strain>
        <tissue evidence="1">Leaf</tissue>
    </source>
</reference>
<sequence length="43" mass="4820">MVGVSFLAPSVDLELSYYNWTPEQGKFTWGCCIFFMGQSPKPG</sequence>
<dbReference type="EMBL" id="JANAVB010042220">
    <property type="protein sequence ID" value="KAJ6794532.1"/>
    <property type="molecule type" value="Genomic_DNA"/>
</dbReference>
<accession>A0AAX6DRU7</accession>
<evidence type="ECO:0000313" key="1">
    <source>
        <dbReference type="EMBL" id="KAJ6794532.1"/>
    </source>
</evidence>
<comment type="caution">
    <text evidence="1">The sequence shown here is derived from an EMBL/GenBank/DDBJ whole genome shotgun (WGS) entry which is preliminary data.</text>
</comment>
<proteinExistence type="predicted"/>
<organism evidence="1 2">
    <name type="scientific">Iris pallida</name>
    <name type="common">Sweet iris</name>
    <dbReference type="NCBI Taxonomy" id="29817"/>
    <lineage>
        <taxon>Eukaryota</taxon>
        <taxon>Viridiplantae</taxon>
        <taxon>Streptophyta</taxon>
        <taxon>Embryophyta</taxon>
        <taxon>Tracheophyta</taxon>
        <taxon>Spermatophyta</taxon>
        <taxon>Magnoliopsida</taxon>
        <taxon>Liliopsida</taxon>
        <taxon>Asparagales</taxon>
        <taxon>Iridaceae</taxon>
        <taxon>Iridoideae</taxon>
        <taxon>Irideae</taxon>
        <taxon>Iris</taxon>
    </lineage>
</organism>
<reference evidence="1" key="1">
    <citation type="journal article" date="2023" name="GigaByte">
        <title>Genome assembly of the bearded iris, Iris pallida Lam.</title>
        <authorList>
            <person name="Bruccoleri R.E."/>
            <person name="Oakeley E.J."/>
            <person name="Faust A.M.E."/>
            <person name="Altorfer M."/>
            <person name="Dessus-Babus S."/>
            <person name="Burckhardt D."/>
            <person name="Oertli M."/>
            <person name="Naumann U."/>
            <person name="Petersen F."/>
            <person name="Wong J."/>
        </authorList>
    </citation>
    <scope>NUCLEOTIDE SEQUENCE</scope>
    <source>
        <strain evidence="1">GSM-AAB239-AS_SAM_17_03QT</strain>
    </source>
</reference>
<name>A0AAX6DRU7_IRIPA</name>